<organism evidence="7 8">
    <name type="scientific">Candidatus Magnetaquiglobus chichijimensis</name>
    <dbReference type="NCBI Taxonomy" id="3141448"/>
    <lineage>
        <taxon>Bacteria</taxon>
        <taxon>Pseudomonadati</taxon>
        <taxon>Pseudomonadota</taxon>
        <taxon>Magnetococcia</taxon>
        <taxon>Magnetococcales</taxon>
        <taxon>Candidatus Magnetaquicoccaceae</taxon>
        <taxon>Candidatus Magnetaquiglobus</taxon>
    </lineage>
</organism>
<reference evidence="7 8" key="1">
    <citation type="submission" date="2024-05" db="EMBL/GenBank/DDBJ databases">
        <authorList>
            <consortium name="Candidatus Magnetaquicoccaceae bacterium FCR-1 genome sequencing consortium"/>
            <person name="Shimoshige H."/>
            <person name="Shimamura S."/>
            <person name="Taoka A."/>
            <person name="Kobayashi H."/>
            <person name="Maekawa T."/>
        </authorList>
    </citation>
    <scope>NUCLEOTIDE SEQUENCE [LARGE SCALE GENOMIC DNA]</scope>
    <source>
        <strain evidence="7 8">FCR-1</strain>
    </source>
</reference>
<evidence type="ECO:0000313" key="7">
    <source>
        <dbReference type="EMBL" id="GAB0057383.1"/>
    </source>
</evidence>
<keyword evidence="2 4" id="KW-0479">Metal-binding</keyword>
<keyword evidence="5" id="KW-0732">Signal</keyword>
<accession>A0ABQ0C920</accession>
<keyword evidence="8" id="KW-1185">Reference proteome</keyword>
<dbReference type="Proteomes" id="UP001628193">
    <property type="component" value="Unassembled WGS sequence"/>
</dbReference>
<dbReference type="PANTHER" id="PTHR35008:SF8">
    <property type="entry name" value="ALCOHOL DEHYDROGENASE CYTOCHROME C SUBUNIT"/>
    <property type="match status" value="1"/>
</dbReference>
<name>A0ABQ0C920_9PROT</name>
<dbReference type="SUPFAM" id="SSF46626">
    <property type="entry name" value="Cytochrome c"/>
    <property type="match status" value="1"/>
</dbReference>
<feature type="domain" description="Cytochrome c" evidence="6">
    <location>
        <begin position="52"/>
        <end position="144"/>
    </location>
</feature>
<evidence type="ECO:0000256" key="1">
    <source>
        <dbReference type="ARBA" id="ARBA00022617"/>
    </source>
</evidence>
<evidence type="ECO:0000259" key="6">
    <source>
        <dbReference type="PROSITE" id="PS51007"/>
    </source>
</evidence>
<dbReference type="InterPro" id="IPR036909">
    <property type="entry name" value="Cyt_c-like_dom_sf"/>
</dbReference>
<keyword evidence="1 4" id="KW-0349">Heme</keyword>
<dbReference type="PANTHER" id="PTHR35008">
    <property type="entry name" value="BLL4482 PROTEIN-RELATED"/>
    <property type="match status" value="1"/>
</dbReference>
<evidence type="ECO:0000256" key="5">
    <source>
        <dbReference type="SAM" id="SignalP"/>
    </source>
</evidence>
<dbReference type="Gene3D" id="1.10.760.10">
    <property type="entry name" value="Cytochrome c-like domain"/>
    <property type="match status" value="1"/>
</dbReference>
<dbReference type="PROSITE" id="PS51007">
    <property type="entry name" value="CYTC"/>
    <property type="match status" value="1"/>
</dbReference>
<dbReference type="EMBL" id="BAAFGK010000004">
    <property type="protein sequence ID" value="GAB0057383.1"/>
    <property type="molecule type" value="Genomic_DNA"/>
</dbReference>
<reference evidence="7 8" key="2">
    <citation type="submission" date="2024-09" db="EMBL/GenBank/DDBJ databases">
        <title>Draft genome sequence of Candidatus Magnetaquicoccaceae bacterium FCR-1.</title>
        <authorList>
            <person name="Shimoshige H."/>
            <person name="Shimamura S."/>
            <person name="Taoka A."/>
            <person name="Kobayashi H."/>
            <person name="Maekawa T."/>
        </authorList>
    </citation>
    <scope>NUCLEOTIDE SEQUENCE [LARGE SCALE GENOMIC DNA]</scope>
    <source>
        <strain evidence="7 8">FCR-1</strain>
    </source>
</reference>
<dbReference type="InterPro" id="IPR009056">
    <property type="entry name" value="Cyt_c-like_dom"/>
</dbReference>
<evidence type="ECO:0000256" key="2">
    <source>
        <dbReference type="ARBA" id="ARBA00022723"/>
    </source>
</evidence>
<feature type="chain" id="PRO_5047242157" description="Cytochrome c domain-containing protein" evidence="5">
    <location>
        <begin position="26"/>
        <end position="146"/>
    </location>
</feature>
<evidence type="ECO:0000313" key="8">
    <source>
        <dbReference type="Proteomes" id="UP001628193"/>
    </source>
</evidence>
<feature type="signal peptide" evidence="5">
    <location>
        <begin position="1"/>
        <end position="25"/>
    </location>
</feature>
<evidence type="ECO:0000256" key="3">
    <source>
        <dbReference type="ARBA" id="ARBA00023004"/>
    </source>
</evidence>
<evidence type="ECO:0000256" key="4">
    <source>
        <dbReference type="PROSITE-ProRule" id="PRU00433"/>
    </source>
</evidence>
<protein>
    <recommendedName>
        <fullName evidence="6">Cytochrome c domain-containing protein</fullName>
    </recommendedName>
</protein>
<dbReference type="RefSeq" id="WP_420905074.1">
    <property type="nucleotide sequence ID" value="NZ_BAAFGK010000004.1"/>
</dbReference>
<dbReference type="Pfam" id="PF00034">
    <property type="entry name" value="Cytochrom_C"/>
    <property type="match status" value="1"/>
</dbReference>
<keyword evidence="3 4" id="KW-0408">Iron</keyword>
<gene>
    <name evidence="7" type="ORF">SIID45300_01710</name>
</gene>
<sequence>MKMQGLLVTVAAFGLMAVVGGQAVAADRQIPTAPADFLSKTSPIKVDEADEATLKEGGKIYTKKCQKCHGETGDGQGSAAGELTIKPTNLSAPGYMASRKDGQLLWITMNGSPNTEMKGFGPGSEQNYSEDDLWKVIAYMRSAFTK</sequence>
<comment type="caution">
    <text evidence="7">The sequence shown here is derived from an EMBL/GenBank/DDBJ whole genome shotgun (WGS) entry which is preliminary data.</text>
</comment>
<proteinExistence type="predicted"/>
<dbReference type="InterPro" id="IPR051459">
    <property type="entry name" value="Cytochrome_c-type_DH"/>
</dbReference>